<feature type="region of interest" description="Disordered" evidence="1">
    <location>
        <begin position="332"/>
        <end position="371"/>
    </location>
</feature>
<gene>
    <name evidence="2" type="ORF">SGN30_14835</name>
    <name evidence="3" type="ORF">SGN30_28510</name>
</gene>
<sequence length="627" mass="67723">MAGGNDSGAVESTGPIAQQIILHLEDRGFVPFHPALSERFGHKAAIFVGMALYWTRHSLRNHPQRGGWFHMSIAQWQTSIGLTRTEQATVRTELMEAGVLEEQLIGRPSVLNYRINVKALTAALGGTKHGPSKPSLEAVASWMRSCRVYYKPLADIASNIAAGLYLSYLLQCHRDQLRAGQLDNGCVSASQLDISESLALGTKVQRNARDRLKKAGLIQECGSGGSLVRLNFEALLLCLRGQAIKPLKKSARSSDLSVGATPATASDSQVASTALAERPAANGRGLDLSGLGIGLQQLTLTLNGVTAARTPAPKRSRDLLLHFLDDNFPAPVGNRQVGGLNDASQNPLESTEKRNSDSDLRDLPDTLDRARAPGQKNAVSCILGPSESAVSCNGQPQNSAETCKLDLPFPATYIQDVISITTTTSEVAQELEGSSSGLEFPPEEGEVVLQEEKAQLVLPIALSASHREAVERVIHGLAFPDQQELLDELQGQMARGKEIRSPAGWLHGIVTKKAQGQPVALVYAAEVAQARMETMTREKFDELGERLGLPAEPNQRFMQNIEMNEVFSKLTPGVVYVIGSTGSLVQIDGSTKVLRVKRADQQAWFVMLNAGPLVRALRTNDIFPAEE</sequence>
<proteinExistence type="predicted"/>
<evidence type="ECO:0000256" key="1">
    <source>
        <dbReference type="SAM" id="MobiDB-lite"/>
    </source>
</evidence>
<feature type="compositionally biased region" description="Basic and acidic residues" evidence="1">
    <location>
        <begin position="350"/>
        <end position="371"/>
    </location>
</feature>
<comment type="caution">
    <text evidence="2">The sequence shown here is derived from an EMBL/GenBank/DDBJ whole genome shotgun (WGS) entry which is preliminary data.</text>
</comment>
<dbReference type="RefSeq" id="WP_319073940.1">
    <property type="nucleotide sequence ID" value="NZ_JAWWMZ010000004.1"/>
</dbReference>
<name>A0AAJ2VAA4_DELAC</name>
<evidence type="ECO:0000313" key="4">
    <source>
        <dbReference type="Proteomes" id="UP001287445"/>
    </source>
</evidence>
<reference evidence="2" key="1">
    <citation type="submission" date="2023-11" db="EMBL/GenBank/DDBJ databases">
        <title>Identification and selenium tolerance of Delftia acidovorans R3-25.</title>
        <authorList>
            <person name="Zhang S."/>
            <person name="Liu Y."/>
            <person name="Guo Y."/>
        </authorList>
    </citation>
    <scope>NUCLEOTIDE SEQUENCE</scope>
    <source>
        <strain evidence="2">R3-25</strain>
    </source>
</reference>
<dbReference type="Proteomes" id="UP001287445">
    <property type="component" value="Unassembled WGS sequence"/>
</dbReference>
<protein>
    <submittedName>
        <fullName evidence="2">Uncharacterized protein</fullName>
    </submittedName>
</protein>
<evidence type="ECO:0000313" key="3">
    <source>
        <dbReference type="EMBL" id="MDX4957380.1"/>
    </source>
</evidence>
<organism evidence="2 4">
    <name type="scientific">Delftia acidovorans</name>
    <name type="common">Pseudomonas acidovorans</name>
    <name type="synonym">Comamonas acidovorans</name>
    <dbReference type="NCBI Taxonomy" id="80866"/>
    <lineage>
        <taxon>Bacteria</taxon>
        <taxon>Pseudomonadati</taxon>
        <taxon>Pseudomonadota</taxon>
        <taxon>Betaproteobacteria</taxon>
        <taxon>Burkholderiales</taxon>
        <taxon>Comamonadaceae</taxon>
        <taxon>Delftia</taxon>
    </lineage>
</organism>
<feature type="compositionally biased region" description="Polar residues" evidence="1">
    <location>
        <begin position="263"/>
        <end position="272"/>
    </location>
</feature>
<evidence type="ECO:0000313" key="2">
    <source>
        <dbReference type="EMBL" id="MDX4954691.1"/>
    </source>
</evidence>
<dbReference type="EMBL" id="JAWWMZ010000004">
    <property type="protein sequence ID" value="MDX4954691.1"/>
    <property type="molecule type" value="Genomic_DNA"/>
</dbReference>
<feature type="region of interest" description="Disordered" evidence="1">
    <location>
        <begin position="255"/>
        <end position="275"/>
    </location>
</feature>
<dbReference type="EMBL" id="JAWWMZ010000017">
    <property type="protein sequence ID" value="MDX4957380.1"/>
    <property type="molecule type" value="Genomic_DNA"/>
</dbReference>
<accession>A0AAJ2VAA4</accession>
<dbReference type="AlphaFoldDB" id="A0AAJ2VAA4"/>